<dbReference type="Proteomes" id="UP000282433">
    <property type="component" value="Chromosome"/>
</dbReference>
<reference evidence="1 2" key="1">
    <citation type="submission" date="2018-12" db="EMBL/GenBank/DDBJ databases">
        <authorList>
            <consortium name="Pathogen Informatics"/>
        </authorList>
    </citation>
    <scope>NUCLEOTIDE SEQUENCE [LARGE SCALE GENOMIC DNA]</scope>
    <source>
        <strain evidence="1 2">NCTC13635</strain>
    </source>
</reference>
<accession>A0A3S4H682</accession>
<dbReference type="AlphaFoldDB" id="A0A3S4H682"/>
<sequence length="55" mass="5831">MLTAAAALRVTNETAAATIANVTTVSVTIANAMIFIATMRLRGVPFPALLAMRRR</sequence>
<proteinExistence type="predicted"/>
<dbReference type="EMBL" id="LR134162">
    <property type="protein sequence ID" value="VEB01440.1"/>
    <property type="molecule type" value="Genomic_DNA"/>
</dbReference>
<gene>
    <name evidence="1" type="ORF">NCTC13635_02071</name>
</gene>
<name>A0A3S4H682_KLEPN</name>
<protein>
    <submittedName>
        <fullName evidence="1">Uncharacterized protein</fullName>
    </submittedName>
</protein>
<evidence type="ECO:0000313" key="1">
    <source>
        <dbReference type="EMBL" id="VEB01440.1"/>
    </source>
</evidence>
<organism evidence="1 2">
    <name type="scientific">Klebsiella pneumoniae</name>
    <dbReference type="NCBI Taxonomy" id="573"/>
    <lineage>
        <taxon>Bacteria</taxon>
        <taxon>Pseudomonadati</taxon>
        <taxon>Pseudomonadota</taxon>
        <taxon>Gammaproteobacteria</taxon>
        <taxon>Enterobacterales</taxon>
        <taxon>Enterobacteriaceae</taxon>
        <taxon>Klebsiella/Raoultella group</taxon>
        <taxon>Klebsiella</taxon>
        <taxon>Klebsiella pneumoniae complex</taxon>
    </lineage>
</organism>
<evidence type="ECO:0000313" key="2">
    <source>
        <dbReference type="Proteomes" id="UP000282433"/>
    </source>
</evidence>